<dbReference type="PANTHER" id="PTHR33734:SF22">
    <property type="entry name" value="MEMBRANE-BOUND LYTIC MUREIN TRANSGLYCOSYLASE D"/>
    <property type="match status" value="1"/>
</dbReference>
<feature type="domain" description="LysM" evidence="2">
    <location>
        <begin position="303"/>
        <end position="346"/>
    </location>
</feature>
<dbReference type="Gene3D" id="3.10.350.10">
    <property type="entry name" value="LysM domain"/>
    <property type="match status" value="3"/>
</dbReference>
<evidence type="ECO:0000259" key="2">
    <source>
        <dbReference type="PROSITE" id="PS51782"/>
    </source>
</evidence>
<dbReference type="InterPro" id="IPR036779">
    <property type="entry name" value="LysM_dom_sf"/>
</dbReference>
<dbReference type="PANTHER" id="PTHR33734">
    <property type="entry name" value="LYSM DOMAIN-CONTAINING GPI-ANCHORED PROTEIN 2"/>
    <property type="match status" value="1"/>
</dbReference>
<organism evidence="3 4">
    <name type="scientific">Legionella lytica</name>
    <dbReference type="NCBI Taxonomy" id="96232"/>
    <lineage>
        <taxon>Bacteria</taxon>
        <taxon>Pseudomonadati</taxon>
        <taxon>Pseudomonadota</taxon>
        <taxon>Gammaproteobacteria</taxon>
        <taxon>Legionellales</taxon>
        <taxon>Legionellaceae</taxon>
        <taxon>Legionella</taxon>
    </lineage>
</organism>
<dbReference type="SUPFAM" id="SSF53955">
    <property type="entry name" value="Lysozyme-like"/>
    <property type="match status" value="1"/>
</dbReference>
<dbReference type="Proteomes" id="UP001615550">
    <property type="component" value="Unassembled WGS sequence"/>
</dbReference>
<name>A0ABW8D635_9GAMM</name>
<dbReference type="SUPFAM" id="SSF54106">
    <property type="entry name" value="LysM domain"/>
    <property type="match status" value="3"/>
</dbReference>
<dbReference type="Pfam" id="PF01476">
    <property type="entry name" value="LysM"/>
    <property type="match status" value="3"/>
</dbReference>
<evidence type="ECO:0000256" key="1">
    <source>
        <dbReference type="ARBA" id="ARBA00007734"/>
    </source>
</evidence>
<evidence type="ECO:0000313" key="3">
    <source>
        <dbReference type="EMBL" id="MFJ1267326.1"/>
    </source>
</evidence>
<comment type="similarity">
    <text evidence="1">Belongs to the transglycosylase Slt family.</text>
</comment>
<dbReference type="SMART" id="SM00257">
    <property type="entry name" value="LysM"/>
    <property type="match status" value="3"/>
</dbReference>
<dbReference type="InterPro" id="IPR018392">
    <property type="entry name" value="LysM"/>
</dbReference>
<dbReference type="RefSeq" id="WP_400187204.1">
    <property type="nucleotide sequence ID" value="NZ_JBGORX010000001.1"/>
</dbReference>
<feature type="domain" description="LysM" evidence="2">
    <location>
        <begin position="453"/>
        <end position="498"/>
    </location>
</feature>
<dbReference type="CDD" id="cd16894">
    <property type="entry name" value="MltD-like"/>
    <property type="match status" value="1"/>
</dbReference>
<reference evidence="3 4" key="1">
    <citation type="submission" date="2024-08" db="EMBL/GenBank/DDBJ databases">
        <title>Draft Genome Sequence of Legionella lytica strain DSB2004, Isolated From a Fire Sprinkler System.</title>
        <authorList>
            <person name="Everhart A.D."/>
            <person name="Kidane D.T."/>
            <person name="Farone A.L."/>
            <person name="Farone M.B."/>
        </authorList>
    </citation>
    <scope>NUCLEOTIDE SEQUENCE [LARGE SCALE GENOMIC DNA]</scope>
    <source>
        <strain evidence="3 4">DSB2004</strain>
    </source>
</reference>
<gene>
    <name evidence="3" type="ORF">ACD661_02005</name>
</gene>
<dbReference type="InterPro" id="IPR008258">
    <property type="entry name" value="Transglycosylase_SLT_dom_1"/>
</dbReference>
<dbReference type="InterPro" id="IPR000189">
    <property type="entry name" value="Transglyc_AS"/>
</dbReference>
<feature type="domain" description="LysM" evidence="2">
    <location>
        <begin position="401"/>
        <end position="445"/>
    </location>
</feature>
<dbReference type="PROSITE" id="PS00922">
    <property type="entry name" value="TRANSGLYCOSYLASE"/>
    <property type="match status" value="1"/>
</dbReference>
<dbReference type="Pfam" id="PF01464">
    <property type="entry name" value="SLT"/>
    <property type="match status" value="1"/>
</dbReference>
<dbReference type="InterPro" id="IPR023346">
    <property type="entry name" value="Lysozyme-like_dom_sf"/>
</dbReference>
<sequence length="499" mass="56590">MPLKIIIIKRFLLGILIFCGITNTHATSDVWEVLRGEFKLDHEVSREEVQAQIRWLIAHPGYLQKTFSQSQPYIYHIVTEIKKRNLPGELALIPMIESSFNPFAYSVVGAAGLWQLMPGTGKDFGIKQDWWFDGRRSIDHSTDAALNYLAYLNKFFDGNWTLSIASYDAGEGTISRAIKAAQQEKRSPSYWDLSIPRETQIYVPRLLAFAEIVKNAEQYKLTIPPIPYQPYFQEVNIGSQIDLNHAAKLAGISYRELIKLNPGYNHWTTAPYKPFKLLIPTEKVRQFNLNLANFPEDKRVSWTKHQVQEGDNLDSIATRYHTTVNLIKQLNQLTTNQVKINQSILIPSTRNAPLMSAPSPKQEIALVKTTYYGKPSQHNVPTPAPTAPASAFAPAVGSHRMIHIVQIADSYQRLEKMYGVNANDILTWNKLSSDQRLQVGQQLIIWKTAKPVRPYIVQNGDTLDGIAKRHKLPVNQILSLNPGLQWNTPLYIGQKILIG</sequence>
<comment type="caution">
    <text evidence="3">The sequence shown here is derived from an EMBL/GenBank/DDBJ whole genome shotgun (WGS) entry which is preliminary data.</text>
</comment>
<dbReference type="PROSITE" id="PS51782">
    <property type="entry name" value="LYSM"/>
    <property type="match status" value="3"/>
</dbReference>
<protein>
    <submittedName>
        <fullName evidence="3">LysM peptidoglycan-binding domain-containing protein</fullName>
    </submittedName>
</protein>
<keyword evidence="4" id="KW-1185">Reference proteome</keyword>
<evidence type="ECO:0000313" key="4">
    <source>
        <dbReference type="Proteomes" id="UP001615550"/>
    </source>
</evidence>
<accession>A0ABW8D635</accession>
<proteinExistence type="inferred from homology"/>
<dbReference type="EMBL" id="JBGORX010000001">
    <property type="protein sequence ID" value="MFJ1267326.1"/>
    <property type="molecule type" value="Genomic_DNA"/>
</dbReference>
<dbReference type="Gene3D" id="1.10.530.10">
    <property type="match status" value="1"/>
</dbReference>
<dbReference type="CDD" id="cd00118">
    <property type="entry name" value="LysM"/>
    <property type="match status" value="3"/>
</dbReference>